<dbReference type="KEGG" id="ani:ANIA_10870"/>
<organism evidence="2 3">
    <name type="scientific">Emericella nidulans (strain FGSC A4 / ATCC 38163 / CBS 112.46 / NRRL 194 / M139)</name>
    <name type="common">Aspergillus nidulans</name>
    <dbReference type="NCBI Taxonomy" id="227321"/>
    <lineage>
        <taxon>Eukaryota</taxon>
        <taxon>Fungi</taxon>
        <taxon>Dikarya</taxon>
        <taxon>Ascomycota</taxon>
        <taxon>Pezizomycotina</taxon>
        <taxon>Eurotiomycetes</taxon>
        <taxon>Eurotiomycetidae</taxon>
        <taxon>Eurotiales</taxon>
        <taxon>Aspergillaceae</taxon>
        <taxon>Aspergillus</taxon>
        <taxon>Aspergillus subgen. Nidulantes</taxon>
    </lineage>
</organism>
<protein>
    <recommendedName>
        <fullName evidence="1">CorA-like transporter domain-containing protein</fullName>
    </recommendedName>
</protein>
<dbReference type="Pfam" id="PF26616">
    <property type="entry name" value="CorA-like"/>
    <property type="match status" value="1"/>
</dbReference>
<sequence length="471" mass="53697">MNRHMLEKVNRHTTKLFQVTENRPQLELLVIDKVNQGLGKWTLESRPRVIINSETELEKLARAETSSEGTYIYTIRRERSWMPLDISRSLFDLLLKLHNVFPEIWKVILTFGWKRFENEYSFPTLQVCESRSESADTQVTYVLRRAEVNGRGPLECPWSFRQTGVYQKFVFGRGKAKGPASMLLLLTPSREAENEFLQSLAGKTSDNADIGTLAFSAHECLVAESLAGWVDYMCWLEEQLKMKSARIMAIPLNVTQESRPLNFNAEDRQSLKRIEFQITDMLVILHTKVGTIRQIKRLSVLAGEWQIGWKISRWRLKTTKNGPKLYRAEYSLSKILWLTSLYQMRTVQDATAVKLLILIGLIFLPTTMVERVGTSRSPTPFCRSHQAATEEAAQKAQSQSRGGYCDRLQHRGFCDELSMTMTATYLAAGLVGAEHKGGLGEGSFFLFSLTYSYFSHLSPNTVRKALITLGS</sequence>
<dbReference type="VEuPathDB" id="FungiDB:AN10870"/>
<dbReference type="InterPro" id="IPR058257">
    <property type="entry name" value="CorA-like_dom"/>
</dbReference>
<dbReference type="InParanoid" id="C8V397"/>
<dbReference type="EMBL" id="BN001301">
    <property type="protein sequence ID" value="CBF71832.1"/>
    <property type="molecule type" value="Genomic_DNA"/>
</dbReference>
<gene>
    <name evidence="2" type="ORF">ANIA_10870</name>
</gene>
<dbReference type="OMA" id="YATEREY"/>
<keyword evidence="3" id="KW-1185">Reference proteome</keyword>
<dbReference type="AlphaFoldDB" id="C8V397"/>
<reference evidence="3" key="2">
    <citation type="journal article" date="2009" name="Fungal Genet. Biol.">
        <title>The 2008 update of the Aspergillus nidulans genome annotation: a community effort.</title>
        <authorList>
            <person name="Wortman J.R."/>
            <person name="Gilsenan J.M."/>
            <person name="Joardar V."/>
            <person name="Deegan J."/>
            <person name="Clutterbuck J."/>
            <person name="Andersen M.R."/>
            <person name="Archer D."/>
            <person name="Bencina M."/>
            <person name="Braus G."/>
            <person name="Coutinho P."/>
            <person name="von Dohren H."/>
            <person name="Doonan J."/>
            <person name="Driessen A.J."/>
            <person name="Durek P."/>
            <person name="Espeso E."/>
            <person name="Fekete E."/>
            <person name="Flipphi M."/>
            <person name="Estrada C.G."/>
            <person name="Geysens S."/>
            <person name="Goldman G."/>
            <person name="de Groot P.W."/>
            <person name="Hansen K."/>
            <person name="Harris S.D."/>
            <person name="Heinekamp T."/>
            <person name="Helmstaedt K."/>
            <person name="Henrissat B."/>
            <person name="Hofmann G."/>
            <person name="Homan T."/>
            <person name="Horio T."/>
            <person name="Horiuchi H."/>
            <person name="James S."/>
            <person name="Jones M."/>
            <person name="Karaffa L."/>
            <person name="Karanyi Z."/>
            <person name="Kato M."/>
            <person name="Keller N."/>
            <person name="Kelly D.E."/>
            <person name="Kiel J.A."/>
            <person name="Kim J.M."/>
            <person name="van der Klei I.J."/>
            <person name="Klis F.M."/>
            <person name="Kovalchuk A."/>
            <person name="Krasevec N."/>
            <person name="Kubicek C.P."/>
            <person name="Liu B."/>
            <person name="Maccabe A."/>
            <person name="Meyer V."/>
            <person name="Mirabito P."/>
            <person name="Miskei M."/>
            <person name="Mos M."/>
            <person name="Mullins J."/>
            <person name="Nelson D.R."/>
            <person name="Nielsen J."/>
            <person name="Oakley B.R."/>
            <person name="Osmani S.A."/>
            <person name="Pakula T."/>
            <person name="Paszewski A."/>
            <person name="Paulsen I."/>
            <person name="Pilsyk S."/>
            <person name="Pocsi I."/>
            <person name="Punt P.J."/>
            <person name="Ram A.F."/>
            <person name="Ren Q."/>
            <person name="Robellet X."/>
            <person name="Robson G."/>
            <person name="Seiboth B."/>
            <person name="van Solingen P."/>
            <person name="Specht T."/>
            <person name="Sun J."/>
            <person name="Taheri-Talesh N."/>
            <person name="Takeshita N."/>
            <person name="Ussery D."/>
            <person name="vanKuyk P.A."/>
            <person name="Visser H."/>
            <person name="van de Vondervoort P.J."/>
            <person name="de Vries R.P."/>
            <person name="Walton J."/>
            <person name="Xiang X."/>
            <person name="Xiong Y."/>
            <person name="Zeng A.P."/>
            <person name="Brandt B.W."/>
            <person name="Cornell M.J."/>
            <person name="van den Hondel C.A."/>
            <person name="Visser J."/>
            <person name="Oliver S.G."/>
            <person name="Turner G."/>
        </authorList>
    </citation>
    <scope>GENOME REANNOTATION</scope>
    <source>
        <strain evidence="3">FGSC A4 / ATCC 38163 / CBS 112.46 / NRRL 194 / M139</strain>
    </source>
</reference>
<feature type="domain" description="CorA-like transporter" evidence="1">
    <location>
        <begin position="7"/>
        <end position="246"/>
    </location>
</feature>
<dbReference type="STRING" id="227321.C8V397"/>
<reference evidence="3" key="1">
    <citation type="journal article" date="2005" name="Nature">
        <title>Sequencing of Aspergillus nidulans and comparative analysis with A. fumigatus and A. oryzae.</title>
        <authorList>
            <person name="Galagan J.E."/>
            <person name="Calvo S.E."/>
            <person name="Cuomo C."/>
            <person name="Ma L.J."/>
            <person name="Wortman J.R."/>
            <person name="Batzoglou S."/>
            <person name="Lee S.I."/>
            <person name="Basturkmen M."/>
            <person name="Spevak C.C."/>
            <person name="Clutterbuck J."/>
            <person name="Kapitonov V."/>
            <person name="Jurka J."/>
            <person name="Scazzocchio C."/>
            <person name="Farman M."/>
            <person name="Butler J."/>
            <person name="Purcell S."/>
            <person name="Harris S."/>
            <person name="Braus G.H."/>
            <person name="Draht O."/>
            <person name="Busch S."/>
            <person name="D'Enfert C."/>
            <person name="Bouchier C."/>
            <person name="Goldman G.H."/>
            <person name="Bell-Pedersen D."/>
            <person name="Griffiths-Jones S."/>
            <person name="Doonan J.H."/>
            <person name="Yu J."/>
            <person name="Vienken K."/>
            <person name="Pain A."/>
            <person name="Freitag M."/>
            <person name="Selker E.U."/>
            <person name="Archer D.B."/>
            <person name="Penalva M.A."/>
            <person name="Oakley B.R."/>
            <person name="Momany M."/>
            <person name="Tanaka T."/>
            <person name="Kumagai T."/>
            <person name="Asai K."/>
            <person name="Machida M."/>
            <person name="Nierman W.C."/>
            <person name="Denning D.W."/>
            <person name="Caddick M."/>
            <person name="Hynes M."/>
            <person name="Paoletti M."/>
            <person name="Fischer R."/>
            <person name="Miller B."/>
            <person name="Dyer P."/>
            <person name="Sachs M.S."/>
            <person name="Osmani S.A."/>
            <person name="Birren B.W."/>
        </authorList>
    </citation>
    <scope>NUCLEOTIDE SEQUENCE [LARGE SCALE GENOMIC DNA]</scope>
    <source>
        <strain evidence="3">FGSC A4 / ATCC 38163 / CBS 112.46 / NRRL 194 / M139</strain>
    </source>
</reference>
<evidence type="ECO:0000313" key="3">
    <source>
        <dbReference type="Proteomes" id="UP000000560"/>
    </source>
</evidence>
<evidence type="ECO:0000313" key="2">
    <source>
        <dbReference type="EMBL" id="CBF71832.1"/>
    </source>
</evidence>
<name>C8V397_EMENI</name>
<accession>C8V397</accession>
<dbReference type="OrthoDB" id="1046782at2759"/>
<dbReference type="RefSeq" id="XP_664563.2">
    <property type="nucleotide sequence ID" value="XM_659471.2"/>
</dbReference>
<dbReference type="GeneID" id="2870434"/>
<dbReference type="HOGENOM" id="CLU_580060_0_0_1"/>
<proteinExistence type="predicted"/>
<dbReference type="Proteomes" id="UP000000560">
    <property type="component" value="Chromosome I"/>
</dbReference>
<evidence type="ECO:0000259" key="1">
    <source>
        <dbReference type="Pfam" id="PF26616"/>
    </source>
</evidence>